<protein>
    <submittedName>
        <fullName evidence="5">Hydrogenase maturation protease</fullName>
    </submittedName>
</protein>
<keyword evidence="4" id="KW-0378">Hydrolase</keyword>
<evidence type="ECO:0000256" key="3">
    <source>
        <dbReference type="ARBA" id="ARBA00022750"/>
    </source>
</evidence>
<evidence type="ECO:0000256" key="4">
    <source>
        <dbReference type="ARBA" id="ARBA00022801"/>
    </source>
</evidence>
<proteinExistence type="inferred from homology"/>
<reference evidence="5 6" key="1">
    <citation type="submission" date="2017-08" db="EMBL/GenBank/DDBJ databases">
        <title>Identification and genetic characteristics of simultaneous BTEX- and naphthalene-degrading Paraburkholderia sp. BN5 isolated from petroleum-contaminated soil.</title>
        <authorList>
            <person name="Lee Y."/>
            <person name="Jeon C.O."/>
        </authorList>
    </citation>
    <scope>NUCLEOTIDE SEQUENCE [LARGE SCALE GENOMIC DNA]</scope>
    <source>
        <strain evidence="5 6">BN5</strain>
    </source>
</reference>
<dbReference type="EMBL" id="CP022989">
    <property type="protein sequence ID" value="ASV99101.1"/>
    <property type="molecule type" value="Genomic_DNA"/>
</dbReference>
<name>A0A248VKP2_9BURK</name>
<dbReference type="Gene3D" id="3.40.50.1450">
    <property type="entry name" value="HybD-like"/>
    <property type="match status" value="1"/>
</dbReference>
<dbReference type="SUPFAM" id="SSF53163">
    <property type="entry name" value="HybD-like"/>
    <property type="match status" value="1"/>
</dbReference>
<sequence length="166" mass="17434">MTAIDTRCAAPRKVLVVGIGNADRADDGIGAIVARGLAGRLPADVTVLVRSGDALSLIEDWAGFDALVLVDAASPAIARGRLHRIDLATDELQRGRASASSHALGVADAIALARTLGLAPRDMVIYAVEGACFERGASMAMEVAAVVEEVIERVLIEVRRLRRGRV</sequence>
<gene>
    <name evidence="5" type="ORF">CJU94_13635</name>
</gene>
<dbReference type="Proteomes" id="UP000215158">
    <property type="component" value="Chromosome 1"/>
</dbReference>
<dbReference type="PANTHER" id="PTHR30302">
    <property type="entry name" value="HYDROGENASE 1 MATURATION PROTEASE"/>
    <property type="match status" value="1"/>
</dbReference>
<dbReference type="OrthoDB" id="9808862at2"/>
<comment type="similarity">
    <text evidence="1">Belongs to the peptidase A31 family.</text>
</comment>
<evidence type="ECO:0000313" key="6">
    <source>
        <dbReference type="Proteomes" id="UP000215158"/>
    </source>
</evidence>
<dbReference type="GO" id="GO:0004190">
    <property type="term" value="F:aspartic-type endopeptidase activity"/>
    <property type="evidence" value="ECO:0007669"/>
    <property type="project" value="UniProtKB-KW"/>
</dbReference>
<evidence type="ECO:0000313" key="5">
    <source>
        <dbReference type="EMBL" id="ASV99101.1"/>
    </source>
</evidence>
<dbReference type="PANTHER" id="PTHR30302:SF1">
    <property type="entry name" value="HYDROGENASE 2 MATURATION PROTEASE"/>
    <property type="match status" value="1"/>
</dbReference>
<dbReference type="InterPro" id="IPR000671">
    <property type="entry name" value="Peptidase_A31"/>
</dbReference>
<dbReference type="KEGG" id="parb:CJU94_13635"/>
<dbReference type="RefSeq" id="WP_095419124.1">
    <property type="nucleotide sequence ID" value="NZ_CP022989.1"/>
</dbReference>
<dbReference type="NCBIfam" id="TIGR00072">
    <property type="entry name" value="hydrog_prot"/>
    <property type="match status" value="1"/>
</dbReference>
<evidence type="ECO:0000256" key="1">
    <source>
        <dbReference type="ARBA" id="ARBA00006814"/>
    </source>
</evidence>
<dbReference type="GO" id="GO:0016485">
    <property type="term" value="P:protein processing"/>
    <property type="evidence" value="ECO:0007669"/>
    <property type="project" value="TreeGrafter"/>
</dbReference>
<dbReference type="AlphaFoldDB" id="A0A248VKP2"/>
<accession>A0A248VKP2</accession>
<evidence type="ECO:0000256" key="2">
    <source>
        <dbReference type="ARBA" id="ARBA00022670"/>
    </source>
</evidence>
<keyword evidence="2 5" id="KW-0645">Protease</keyword>
<keyword evidence="3" id="KW-0064">Aspartyl protease</keyword>
<dbReference type="GO" id="GO:0008047">
    <property type="term" value="F:enzyme activator activity"/>
    <property type="evidence" value="ECO:0007669"/>
    <property type="project" value="InterPro"/>
</dbReference>
<dbReference type="Pfam" id="PF01750">
    <property type="entry name" value="HycI"/>
    <property type="match status" value="1"/>
</dbReference>
<dbReference type="CDD" id="cd00518">
    <property type="entry name" value="H2MP"/>
    <property type="match status" value="1"/>
</dbReference>
<dbReference type="InterPro" id="IPR023430">
    <property type="entry name" value="Pept_HybD-like_dom_sf"/>
</dbReference>
<organism evidence="5 6">
    <name type="scientific">Paraburkholderia aromaticivorans</name>
    <dbReference type="NCBI Taxonomy" id="2026199"/>
    <lineage>
        <taxon>Bacteria</taxon>
        <taxon>Pseudomonadati</taxon>
        <taxon>Pseudomonadota</taxon>
        <taxon>Betaproteobacteria</taxon>
        <taxon>Burkholderiales</taxon>
        <taxon>Burkholderiaceae</taxon>
        <taxon>Paraburkholderia</taxon>
    </lineage>
</organism>
<keyword evidence="6" id="KW-1185">Reference proteome</keyword>